<dbReference type="eggNOG" id="COG3543">
    <property type="taxonomic scope" value="Bacteria"/>
</dbReference>
<dbReference type="GeneID" id="93075049"/>
<evidence type="ECO:0008006" key="5">
    <source>
        <dbReference type="Google" id="ProtNLM"/>
    </source>
</evidence>
<dbReference type="Pfam" id="PF06935">
    <property type="entry name" value="DUF1284"/>
    <property type="match status" value="1"/>
</dbReference>
<reference evidence="2" key="2">
    <citation type="submission" date="2015-10" db="EMBL/GenBank/DDBJ databases">
        <title>Improved Draft Genome Sequence of Clostridium pasteurianum Strain ATCC 6013 (DSM 525) Using a Hybrid Next-Generation Sequencing Approach.</title>
        <authorList>
            <person name="Pyne M.E."/>
            <person name="Utturkar S.M."/>
            <person name="Brown S.D."/>
            <person name="Moo-Young M."/>
            <person name="Chung D.A."/>
            <person name="Chou P.C."/>
        </authorList>
    </citation>
    <scope>NUCLEOTIDE SEQUENCE</scope>
    <source>
        <strain evidence="2">ATCC 6013</strain>
    </source>
</reference>
<gene>
    <name evidence="1" type="ORF">CLPA_c29270</name>
    <name evidence="2" type="ORF">CP6013_00258</name>
</gene>
<dbReference type="AlphaFoldDB" id="A0A0H3J9U8"/>
<organism evidence="1 4">
    <name type="scientific">Clostridium pasteurianum DSM 525 = ATCC 6013</name>
    <dbReference type="NCBI Taxonomy" id="1262449"/>
    <lineage>
        <taxon>Bacteria</taxon>
        <taxon>Bacillati</taxon>
        <taxon>Bacillota</taxon>
        <taxon>Clostridia</taxon>
        <taxon>Eubacteriales</taxon>
        <taxon>Clostridiaceae</taxon>
        <taxon>Clostridium</taxon>
    </lineage>
</organism>
<protein>
    <recommendedName>
        <fullName evidence="5">Iron-sulfur binding protein</fullName>
    </recommendedName>
</protein>
<dbReference type="InterPro" id="IPR009702">
    <property type="entry name" value="DUF1284"/>
</dbReference>
<dbReference type="KEGG" id="cpat:CLPA_c29270"/>
<sequence length="136" mass="16138">MNKRILNIRAHHFLCMQGFQGYGYSSKFVIHMSEIVNYIRENLDCKIRLINSCDDICSACFKNRYNQCIDKEVYNMDNIVLTKLELGNGDIIRAKEGFDIVNDRLNTEEDVKDICRDCRWTEKCLWHLKHIEKIDL</sequence>
<dbReference type="PATRIC" id="fig|1262449.3.peg.1374"/>
<evidence type="ECO:0000313" key="4">
    <source>
        <dbReference type="Proteomes" id="UP000030905"/>
    </source>
</evidence>
<proteinExistence type="predicted"/>
<evidence type="ECO:0000313" key="1">
    <source>
        <dbReference type="EMBL" id="AJA52981.1"/>
    </source>
</evidence>
<reference evidence="2 3" key="3">
    <citation type="journal article" name="Genome Announc.">
        <title>Improved Draft Genome Sequence of Clostridium pasteurianum Strain ATCC 6013 (DSM 525) Using a Hybrid Next-Generation Sequencing Approach.</title>
        <authorList>
            <person name="Pyne M.E."/>
            <person name="Utturkar S."/>
            <person name="Brown S.D."/>
            <person name="Moo-Young M."/>
            <person name="Chung D.A."/>
            <person name="Chou C.P."/>
        </authorList>
    </citation>
    <scope>NUCLEOTIDE SEQUENCE [LARGE SCALE GENOMIC DNA]</scope>
    <source>
        <strain evidence="2 3">ATCC 6013</strain>
    </source>
</reference>
<dbReference type="Proteomes" id="UP000030905">
    <property type="component" value="Chromosome"/>
</dbReference>
<dbReference type="KEGG" id="cpae:CPAST_c29270"/>
<accession>A0A0H3J9U8</accession>
<dbReference type="Proteomes" id="UP000028042">
    <property type="component" value="Unassembled WGS sequence"/>
</dbReference>
<dbReference type="EMBL" id="CP009268">
    <property type="protein sequence ID" value="AJA52981.1"/>
    <property type="molecule type" value="Genomic_DNA"/>
</dbReference>
<dbReference type="EMBL" id="JPGY02000001">
    <property type="protein sequence ID" value="KRU11011.1"/>
    <property type="molecule type" value="Genomic_DNA"/>
</dbReference>
<evidence type="ECO:0000313" key="3">
    <source>
        <dbReference type="Proteomes" id="UP000028042"/>
    </source>
</evidence>
<keyword evidence="4" id="KW-1185">Reference proteome</keyword>
<dbReference type="RefSeq" id="WP_003443242.1">
    <property type="nucleotide sequence ID" value="NZ_ANZB01000003.1"/>
</dbReference>
<name>A0A0H3J9U8_CLOPA</name>
<reference evidence="1 4" key="1">
    <citation type="journal article" date="2015" name="Genome Announc.">
        <title>Complete Genome Sequence of the Nitrogen-Fixing and Solvent-Producing Clostridium pasteurianum DSM 525.</title>
        <authorList>
            <person name="Poehlein A."/>
            <person name="Grosse-Honebrink A."/>
            <person name="Zhang Y."/>
            <person name="Minton N.P."/>
            <person name="Daniel R."/>
        </authorList>
    </citation>
    <scope>NUCLEOTIDE SEQUENCE [LARGE SCALE GENOMIC DNA]</scope>
    <source>
        <strain evidence="1">DSM 525</strain>
        <strain evidence="4">DSM 525 / ATCC 6013</strain>
    </source>
</reference>
<evidence type="ECO:0000313" key="2">
    <source>
        <dbReference type="EMBL" id="KRU11011.1"/>
    </source>
</evidence>